<dbReference type="EMBL" id="JACAZH010000039">
    <property type="protein sequence ID" value="KAF7335895.1"/>
    <property type="molecule type" value="Genomic_DNA"/>
</dbReference>
<evidence type="ECO:0000313" key="1">
    <source>
        <dbReference type="EMBL" id="KAF7335895.1"/>
    </source>
</evidence>
<accession>A0A8H6X7C1</accession>
<dbReference type="Proteomes" id="UP000623467">
    <property type="component" value="Unassembled WGS sequence"/>
</dbReference>
<comment type="caution">
    <text evidence="1">The sequence shown here is derived from an EMBL/GenBank/DDBJ whole genome shotgun (WGS) entry which is preliminary data.</text>
</comment>
<name>A0A8H6X7C1_9AGAR</name>
<organism evidence="1 2">
    <name type="scientific">Mycena sanguinolenta</name>
    <dbReference type="NCBI Taxonomy" id="230812"/>
    <lineage>
        <taxon>Eukaryota</taxon>
        <taxon>Fungi</taxon>
        <taxon>Dikarya</taxon>
        <taxon>Basidiomycota</taxon>
        <taxon>Agaricomycotina</taxon>
        <taxon>Agaricomycetes</taxon>
        <taxon>Agaricomycetidae</taxon>
        <taxon>Agaricales</taxon>
        <taxon>Marasmiineae</taxon>
        <taxon>Mycenaceae</taxon>
        <taxon>Mycena</taxon>
    </lineage>
</organism>
<sequence>MHLEDVYLLCTISLQLLSCLYNIRQLRSMAILHLRARSIGTKVKPHHWLVASIFRTTALSPLNKHSCHCPGVCLRTPLPLMRVPFALVLLAII</sequence>
<keyword evidence="2" id="KW-1185">Reference proteome</keyword>
<evidence type="ECO:0000313" key="2">
    <source>
        <dbReference type="Proteomes" id="UP000623467"/>
    </source>
</evidence>
<dbReference type="AlphaFoldDB" id="A0A8H6X7C1"/>
<proteinExistence type="predicted"/>
<protein>
    <submittedName>
        <fullName evidence="1">Uncharacterized protein</fullName>
    </submittedName>
</protein>
<reference evidence="1" key="1">
    <citation type="submission" date="2020-05" db="EMBL/GenBank/DDBJ databases">
        <title>Mycena genomes resolve the evolution of fungal bioluminescence.</title>
        <authorList>
            <person name="Tsai I.J."/>
        </authorList>
    </citation>
    <scope>NUCLEOTIDE SEQUENCE</scope>
    <source>
        <strain evidence="1">160909Yilan</strain>
    </source>
</reference>
<gene>
    <name evidence="1" type="ORF">MSAN_02326500</name>
</gene>